<proteinExistence type="inferred from homology"/>
<dbReference type="Proteomes" id="UP000193498">
    <property type="component" value="Unassembled WGS sequence"/>
</dbReference>
<dbReference type="Pfam" id="PF00258">
    <property type="entry name" value="Flavodoxin_1"/>
    <property type="match status" value="1"/>
</dbReference>
<evidence type="ECO:0000256" key="3">
    <source>
        <dbReference type="ARBA" id="ARBA00010018"/>
    </source>
</evidence>
<dbReference type="Gene3D" id="3.40.50.80">
    <property type="entry name" value="Nucleotide-binding domain of ferredoxin-NADP reductase (FNR) module"/>
    <property type="match status" value="1"/>
</dbReference>
<dbReference type="GO" id="GO:0050660">
    <property type="term" value="F:flavin adenine dinucleotide binding"/>
    <property type="evidence" value="ECO:0007669"/>
    <property type="project" value="TreeGrafter"/>
</dbReference>
<keyword evidence="9" id="KW-0521">NADP</keyword>
<dbReference type="InterPro" id="IPR001094">
    <property type="entry name" value="Flavdoxin-like"/>
</dbReference>
<dbReference type="STRING" id="1314790.A0A1Y1WZP4"/>
<dbReference type="InterPro" id="IPR029039">
    <property type="entry name" value="Flavoprotein-like_sf"/>
</dbReference>
<dbReference type="Gene3D" id="1.10.630.10">
    <property type="entry name" value="Cytochrome P450"/>
    <property type="match status" value="1"/>
</dbReference>
<evidence type="ECO:0000256" key="2">
    <source>
        <dbReference type="ARBA" id="ARBA00001974"/>
    </source>
</evidence>
<dbReference type="PROSITE" id="PS50902">
    <property type="entry name" value="FLAVODOXIN_LIKE"/>
    <property type="match status" value="1"/>
</dbReference>
<evidence type="ECO:0000256" key="11">
    <source>
        <dbReference type="ARBA" id="ARBA00023004"/>
    </source>
</evidence>
<evidence type="ECO:0000259" key="14">
    <source>
        <dbReference type="PROSITE" id="PS50902"/>
    </source>
</evidence>
<dbReference type="InterPro" id="IPR001128">
    <property type="entry name" value="Cyt_P450"/>
</dbReference>
<accession>A0A1Y1WZP4</accession>
<evidence type="ECO:0000256" key="9">
    <source>
        <dbReference type="ARBA" id="ARBA00022857"/>
    </source>
</evidence>
<dbReference type="EC" id="1.6.2.4" evidence="12"/>
<dbReference type="Pfam" id="PF00067">
    <property type="entry name" value="p450"/>
    <property type="match status" value="1"/>
</dbReference>
<dbReference type="PANTHER" id="PTHR19384:SF17">
    <property type="entry name" value="NADPH--CYTOCHROME P450 REDUCTASE"/>
    <property type="match status" value="1"/>
</dbReference>
<dbReference type="OrthoDB" id="1470350at2759"/>
<dbReference type="SUPFAM" id="SSF52343">
    <property type="entry name" value="Ferredoxin reductase-like, C-terminal NADP-linked domain"/>
    <property type="match status" value="1"/>
</dbReference>
<name>A0A1Y1WZP4_9FUNG</name>
<dbReference type="GO" id="GO:0010181">
    <property type="term" value="F:FMN binding"/>
    <property type="evidence" value="ECO:0007669"/>
    <property type="project" value="InterPro"/>
</dbReference>
<dbReference type="PRINTS" id="PR00369">
    <property type="entry name" value="FLAVODOXIN"/>
</dbReference>
<comment type="similarity">
    <text evidence="3">In the N-terminal section; belongs to the cytochrome P450 family.</text>
</comment>
<dbReference type="GO" id="GO:0016705">
    <property type="term" value="F:oxidoreductase activity, acting on paired donors, with incorporation or reduction of molecular oxygen"/>
    <property type="evidence" value="ECO:0007669"/>
    <property type="project" value="InterPro"/>
</dbReference>
<dbReference type="InterPro" id="IPR001709">
    <property type="entry name" value="Flavoprot_Pyr_Nucl_cyt_Rdtase"/>
</dbReference>
<dbReference type="InterPro" id="IPR039261">
    <property type="entry name" value="FNR_nucleotide-bd"/>
</dbReference>
<dbReference type="InterPro" id="IPR001433">
    <property type="entry name" value="OxRdtase_FAD/NAD-bd"/>
</dbReference>
<dbReference type="PROSITE" id="PS51384">
    <property type="entry name" value="FAD_FR"/>
    <property type="match status" value="1"/>
</dbReference>
<organism evidence="16 17">
    <name type="scientific">Basidiobolus meristosporus CBS 931.73</name>
    <dbReference type="NCBI Taxonomy" id="1314790"/>
    <lineage>
        <taxon>Eukaryota</taxon>
        <taxon>Fungi</taxon>
        <taxon>Fungi incertae sedis</taxon>
        <taxon>Zoopagomycota</taxon>
        <taxon>Entomophthoromycotina</taxon>
        <taxon>Basidiobolomycetes</taxon>
        <taxon>Basidiobolales</taxon>
        <taxon>Basidiobolaceae</taxon>
        <taxon>Basidiobolus</taxon>
    </lineage>
</organism>
<dbReference type="Pfam" id="PF00667">
    <property type="entry name" value="FAD_binding_1"/>
    <property type="match status" value="1"/>
</dbReference>
<dbReference type="GO" id="GO:0020037">
    <property type="term" value="F:heme binding"/>
    <property type="evidence" value="ECO:0007669"/>
    <property type="project" value="InterPro"/>
</dbReference>
<dbReference type="FunFam" id="3.40.50.80:FF:000001">
    <property type="entry name" value="NADPH--cytochrome P450 reductase 1"/>
    <property type="match status" value="1"/>
</dbReference>
<dbReference type="InterPro" id="IPR023173">
    <property type="entry name" value="NADPH_Cyt_P450_Rdtase_alpha"/>
</dbReference>
<keyword evidence="4" id="KW-0813">Transport</keyword>
<dbReference type="GO" id="GO:0005829">
    <property type="term" value="C:cytosol"/>
    <property type="evidence" value="ECO:0007669"/>
    <property type="project" value="TreeGrafter"/>
</dbReference>
<dbReference type="EMBL" id="MCFE01000816">
    <property type="protein sequence ID" value="ORX78656.1"/>
    <property type="molecule type" value="Genomic_DNA"/>
</dbReference>
<dbReference type="SUPFAM" id="SSF48264">
    <property type="entry name" value="Cytochrome P450"/>
    <property type="match status" value="1"/>
</dbReference>
<sequence length="931" mass="103747">MSFCMTQLRTRSSRSQYWKKLPIWSNYKFDENMDLMKNIVDEVITQRKKDPSASGNTSDLLGFMLEARDKTTGEKLSDSVIRDQVVTFLIAGHETTSNTLSWCLYLLARHPAVLNKVLQEVVNAGITGNEPPTGAQVSQLKYIGQVLKETLRMYPPVSAILKYCTKDCVLPFGYKIEKDTAAQISIYSLHHNPKVWPEPEVFNPDRFSPAEEAKRSQYAWLPFSTGPRACIGMQFALQEAKIILAIILSKFEFHLMDDEPVHYSSSAPTMKPENLYMKVTHRTELPKATSQPPSDSSTPRTELTAPLNAEKLPLSDNLPKLTILFGSNMGLSEEYANKVAKSAVDLGFKDAQALPLDEWDVLKTGKYEEQEIKDEKERPIVFVITSTYNGLPPDNAQDFDKFISAKREKADEPLKGLRYTVFGCGNKQWRTYQAFPAKVDEALGRLGADQIFPAGAGNADGDIDADFLEWIAKMYTSLLGDLGMEGSKLSSLGSTTSQDPTVGVSLRYISPEHQSEVKNAQNNINDSPQARIITNRELQHFEKSHRSTRHIEVELPEGTEFQAGDHLEISPENDADLVEKIALSFGYALEAAFEVNIENAKSLSSRSLAAVIKGPCTIRNALTYYADLLAAPSRQFLGVCVSAISEEYPELEKDYLEKICQTGEEGNRVYGCFIKKNRTLLDLIQNYPMIKKLDFLAFLCAMPVMSKRRYSIASSPYVTKNIAHVCVGVVEDVGEENKVYNGLCSSFLARSEPGSNIRASVIPAKAVFHLPEDPAIPVIMVCAGTGIAPFRGFLEERQHNGFKSIKKGGKSNTHLFFGCRSPEHDYIYQDELEGFVNDGTLDGLHLTFSRIGNARKYVQHELLSAASLIWDLLHNQKGAFYICGSASGMAKDVSVTLLSIIKQIGGMNDQEANEYFQKLQADGKYNEDVWG</sequence>
<keyword evidence="11" id="KW-0408">Iron</keyword>
<evidence type="ECO:0000256" key="13">
    <source>
        <dbReference type="ARBA" id="ARBA00049342"/>
    </source>
</evidence>
<dbReference type="InterPro" id="IPR017927">
    <property type="entry name" value="FAD-bd_FR_type"/>
</dbReference>
<evidence type="ECO:0000256" key="1">
    <source>
        <dbReference type="ARBA" id="ARBA00001917"/>
    </source>
</evidence>
<keyword evidence="7" id="KW-0479">Metal-binding</keyword>
<dbReference type="InterPro" id="IPR003097">
    <property type="entry name" value="CysJ-like_FAD-binding"/>
</dbReference>
<reference evidence="16 17" key="1">
    <citation type="submission" date="2016-07" db="EMBL/GenBank/DDBJ databases">
        <title>Pervasive Adenine N6-methylation of Active Genes in Fungi.</title>
        <authorList>
            <consortium name="DOE Joint Genome Institute"/>
            <person name="Mondo S.J."/>
            <person name="Dannebaum R.O."/>
            <person name="Kuo R.C."/>
            <person name="Labutti K."/>
            <person name="Haridas S."/>
            <person name="Kuo A."/>
            <person name="Salamov A."/>
            <person name="Ahrendt S.R."/>
            <person name="Lipzen A."/>
            <person name="Sullivan W."/>
            <person name="Andreopoulos W.B."/>
            <person name="Clum A."/>
            <person name="Lindquist E."/>
            <person name="Daum C."/>
            <person name="Ramamoorthy G.K."/>
            <person name="Gryganskyi A."/>
            <person name="Culley D."/>
            <person name="Magnuson J.K."/>
            <person name="James T.Y."/>
            <person name="O'Malley M.A."/>
            <person name="Stajich J.E."/>
            <person name="Spatafora J.W."/>
            <person name="Visel A."/>
            <person name="Grigoriev I.V."/>
        </authorList>
    </citation>
    <scope>NUCLEOTIDE SEQUENCE [LARGE SCALE GENOMIC DNA]</scope>
    <source>
        <strain evidence="16 17">CBS 931.73</strain>
    </source>
</reference>
<dbReference type="PROSITE" id="PS00086">
    <property type="entry name" value="CYTOCHROME_P450"/>
    <property type="match status" value="1"/>
</dbReference>
<evidence type="ECO:0000313" key="17">
    <source>
        <dbReference type="Proteomes" id="UP000193498"/>
    </source>
</evidence>
<evidence type="ECO:0000259" key="15">
    <source>
        <dbReference type="PROSITE" id="PS51384"/>
    </source>
</evidence>
<gene>
    <name evidence="16" type="ORF">K493DRAFT_321183</name>
</gene>
<evidence type="ECO:0000256" key="5">
    <source>
        <dbReference type="ARBA" id="ARBA00022630"/>
    </source>
</evidence>
<dbReference type="Gene3D" id="2.40.30.10">
    <property type="entry name" value="Translation factors"/>
    <property type="match status" value="1"/>
</dbReference>
<keyword evidence="8" id="KW-0274">FAD</keyword>
<evidence type="ECO:0000256" key="6">
    <source>
        <dbReference type="ARBA" id="ARBA00022643"/>
    </source>
</evidence>
<evidence type="ECO:0000256" key="8">
    <source>
        <dbReference type="ARBA" id="ARBA00022827"/>
    </source>
</evidence>
<dbReference type="GO" id="GO:0004497">
    <property type="term" value="F:monooxygenase activity"/>
    <property type="evidence" value="ECO:0007669"/>
    <property type="project" value="InterPro"/>
</dbReference>
<keyword evidence="5" id="KW-0285">Flavoprotein</keyword>
<dbReference type="GO" id="GO:0005506">
    <property type="term" value="F:iron ion binding"/>
    <property type="evidence" value="ECO:0007669"/>
    <property type="project" value="InterPro"/>
</dbReference>
<dbReference type="Gene3D" id="1.20.990.10">
    <property type="entry name" value="NADPH-cytochrome p450 Reductase, Chain A, domain 3"/>
    <property type="match status" value="1"/>
</dbReference>
<keyword evidence="10" id="KW-0560">Oxidoreductase</keyword>
<keyword evidence="17" id="KW-1185">Reference proteome</keyword>
<dbReference type="SUPFAM" id="SSF63380">
    <property type="entry name" value="Riboflavin synthase domain-like"/>
    <property type="match status" value="1"/>
</dbReference>
<keyword evidence="6" id="KW-0288">FMN</keyword>
<feature type="domain" description="Flavodoxin-like" evidence="14">
    <location>
        <begin position="321"/>
        <end position="475"/>
    </location>
</feature>
<comment type="caution">
    <text evidence="16">The sequence shown here is derived from an EMBL/GenBank/DDBJ whole genome shotgun (WGS) entry which is preliminary data.</text>
</comment>
<dbReference type="Gene3D" id="3.40.50.360">
    <property type="match status" value="1"/>
</dbReference>
<dbReference type="InterPro" id="IPR017972">
    <property type="entry name" value="Cyt_P450_CS"/>
</dbReference>
<evidence type="ECO:0000256" key="7">
    <source>
        <dbReference type="ARBA" id="ARBA00022723"/>
    </source>
</evidence>
<evidence type="ECO:0000256" key="10">
    <source>
        <dbReference type="ARBA" id="ARBA00023002"/>
    </source>
</evidence>
<dbReference type="InterPro" id="IPR017938">
    <property type="entry name" value="Riboflavin_synthase-like_b-brl"/>
</dbReference>
<feature type="domain" description="FAD-binding FR-type" evidence="15">
    <location>
        <begin position="525"/>
        <end position="771"/>
    </location>
</feature>
<comment type="cofactor">
    <cofactor evidence="1">
        <name>FMN</name>
        <dbReference type="ChEBI" id="CHEBI:58210"/>
    </cofactor>
</comment>
<comment type="cofactor">
    <cofactor evidence="2">
        <name>FAD</name>
        <dbReference type="ChEBI" id="CHEBI:57692"/>
    </cofactor>
</comment>
<evidence type="ECO:0000256" key="4">
    <source>
        <dbReference type="ARBA" id="ARBA00022448"/>
    </source>
</evidence>
<dbReference type="PRINTS" id="PR00371">
    <property type="entry name" value="FPNCR"/>
</dbReference>
<dbReference type="AlphaFoldDB" id="A0A1Y1WZP4"/>
<dbReference type="Pfam" id="PF00175">
    <property type="entry name" value="NAD_binding_1"/>
    <property type="match status" value="1"/>
</dbReference>
<evidence type="ECO:0000313" key="16">
    <source>
        <dbReference type="EMBL" id="ORX78656.1"/>
    </source>
</evidence>
<dbReference type="InParanoid" id="A0A1Y1WZP4"/>
<comment type="catalytic activity">
    <reaction evidence="13">
        <text>2 oxidized [cytochrome P450] + NADPH = 2 reduced [cytochrome P450] + NADP(+) + H(+)</text>
        <dbReference type="Rhea" id="RHEA:24040"/>
        <dbReference type="Rhea" id="RHEA-COMP:14627"/>
        <dbReference type="Rhea" id="RHEA-COMP:14628"/>
        <dbReference type="ChEBI" id="CHEBI:15378"/>
        <dbReference type="ChEBI" id="CHEBI:55376"/>
        <dbReference type="ChEBI" id="CHEBI:57783"/>
        <dbReference type="ChEBI" id="CHEBI:58349"/>
        <dbReference type="ChEBI" id="CHEBI:60344"/>
        <dbReference type="EC" id="1.6.2.4"/>
    </reaction>
</comment>
<dbReference type="InterPro" id="IPR036396">
    <property type="entry name" value="Cyt_P450_sf"/>
</dbReference>
<dbReference type="InterPro" id="IPR008254">
    <property type="entry name" value="Flavodoxin/NO_synth"/>
</dbReference>
<dbReference type="GO" id="GO:0003958">
    <property type="term" value="F:NADPH-hemoprotein reductase activity"/>
    <property type="evidence" value="ECO:0007669"/>
    <property type="project" value="UniProtKB-EC"/>
</dbReference>
<dbReference type="PANTHER" id="PTHR19384">
    <property type="entry name" value="NITRIC OXIDE SYNTHASE-RELATED"/>
    <property type="match status" value="1"/>
</dbReference>
<dbReference type="SUPFAM" id="SSF52218">
    <property type="entry name" value="Flavoproteins"/>
    <property type="match status" value="1"/>
</dbReference>
<protein>
    <recommendedName>
        <fullName evidence="12">NADPH--hemoprotein reductase</fullName>
        <ecNumber evidence="12">1.6.2.4</ecNumber>
    </recommendedName>
</protein>
<evidence type="ECO:0000256" key="12">
    <source>
        <dbReference type="ARBA" id="ARBA00023797"/>
    </source>
</evidence>